<name>A0ABV3QFS5_9GAMM</name>
<gene>
    <name evidence="2" type="ORF">ABQJ54_13080</name>
</gene>
<dbReference type="EMBL" id="JBFOHK010000003">
    <property type="protein sequence ID" value="MEW9572686.1"/>
    <property type="molecule type" value="Genomic_DNA"/>
</dbReference>
<sequence length="129" mass="14305">MVEKKSLTEILKQLTHLPNRTPEMVFTGEADLAFTDIAPYRDGVISVGYYSGNSEWERHPNGDEIVMAIEGNTTLVLLVKGEQHSVTLDPGELVVVPQGHWHRFEASARLKVMSVTPQPTEHSLEVPGT</sequence>
<dbReference type="Gene3D" id="2.60.120.10">
    <property type="entry name" value="Jelly Rolls"/>
    <property type="match status" value="1"/>
</dbReference>
<proteinExistence type="predicted"/>
<keyword evidence="3" id="KW-1185">Reference proteome</keyword>
<organism evidence="2 3">
    <name type="scientific">Rhodanobacter lycopersici</name>
    <dbReference type="NCBI Taxonomy" id="3162487"/>
    <lineage>
        <taxon>Bacteria</taxon>
        <taxon>Pseudomonadati</taxon>
        <taxon>Pseudomonadota</taxon>
        <taxon>Gammaproteobacteria</taxon>
        <taxon>Lysobacterales</taxon>
        <taxon>Rhodanobacteraceae</taxon>
        <taxon>Rhodanobacter</taxon>
    </lineage>
</organism>
<dbReference type="InterPro" id="IPR013096">
    <property type="entry name" value="Cupin_2"/>
</dbReference>
<accession>A0ABV3QFS5</accession>
<dbReference type="Proteomes" id="UP001556220">
    <property type="component" value="Unassembled WGS sequence"/>
</dbReference>
<evidence type="ECO:0000259" key="1">
    <source>
        <dbReference type="Pfam" id="PF07883"/>
    </source>
</evidence>
<comment type="caution">
    <text evidence="2">The sequence shown here is derived from an EMBL/GenBank/DDBJ whole genome shotgun (WGS) entry which is preliminary data.</text>
</comment>
<protein>
    <submittedName>
        <fullName evidence="2">Cupin domain-containing protein</fullName>
    </submittedName>
</protein>
<dbReference type="Pfam" id="PF07883">
    <property type="entry name" value="Cupin_2"/>
    <property type="match status" value="1"/>
</dbReference>
<dbReference type="InterPro" id="IPR011051">
    <property type="entry name" value="RmlC_Cupin_sf"/>
</dbReference>
<reference evidence="2 3" key="1">
    <citation type="submission" date="2024-06" db="EMBL/GenBank/DDBJ databases">
        <authorList>
            <person name="Woo H."/>
        </authorList>
    </citation>
    <scope>NUCLEOTIDE SEQUENCE [LARGE SCALE GENOMIC DNA]</scope>
    <source>
        <strain evidence="2 3">Si-c</strain>
    </source>
</reference>
<dbReference type="RefSeq" id="WP_367854751.1">
    <property type="nucleotide sequence ID" value="NZ_JBFOHK010000003.1"/>
</dbReference>
<feature type="domain" description="Cupin type-2" evidence="1">
    <location>
        <begin position="53"/>
        <end position="113"/>
    </location>
</feature>
<dbReference type="InterPro" id="IPR014710">
    <property type="entry name" value="RmlC-like_jellyroll"/>
</dbReference>
<dbReference type="SUPFAM" id="SSF51182">
    <property type="entry name" value="RmlC-like cupins"/>
    <property type="match status" value="1"/>
</dbReference>
<evidence type="ECO:0000313" key="3">
    <source>
        <dbReference type="Proteomes" id="UP001556220"/>
    </source>
</evidence>
<evidence type="ECO:0000313" key="2">
    <source>
        <dbReference type="EMBL" id="MEW9572686.1"/>
    </source>
</evidence>